<dbReference type="GO" id="GO:0004563">
    <property type="term" value="F:beta-N-acetylhexosaminidase activity"/>
    <property type="evidence" value="ECO:0007669"/>
    <property type="project" value="UniProtKB-EC"/>
</dbReference>
<sequence>MAESKCIFLFFVLITVSTYPVGVLCLDPTKGEPWPYPKTYTTTGDLNVIDAAIFRFTLGSSSVDCDILREAFARYPRAIFGNVAGRGDSSLRFKPETESKLKQGALSELIVTVPTACEGEYPSLESDESYSLMVSGDKATLQANEVWGALWGMETFSQLVYRLDTGEFVINNTMISDTPRFAHRGLLLDTSRHYLSTRNILRNLDAMAQNKLNVFHWHIVDDPSFPYQSKAFPKLSDEGAYYPDTHIYTPADVQEVVEFARLRGIRVVSEFDSPGHTQSWGKGQANLLTECYSGGQPNGEFGPVNPVLNTTFPFLSKFFGEVATVFPDHYLHLGGDEVSFSCWETNPDILAFMKKMSYGKDYAKLEQYFMQNLLNIVSSLNRGYIIWQEVIDNGAKVRPDTVVEVWKDGWQKEMANVTSQGYKTLLAACWYLNDISYGSDWTKYYICDPHDFNGTDAQKDLVMGGELAMWGEYVDNTNVLSRLWPRASSVAERLWSPKDVNVPQIAAARLAEHRCRMIRRGIPAEPVLGPGVCREEYEG</sequence>
<evidence type="ECO:0000256" key="9">
    <source>
        <dbReference type="PIRSR" id="PIRSR001093-2"/>
    </source>
</evidence>
<evidence type="ECO:0000256" key="6">
    <source>
        <dbReference type="ARBA" id="ARBA00023295"/>
    </source>
</evidence>
<accession>A0ABD0K1S2</accession>
<dbReference type="InterPro" id="IPR017853">
    <property type="entry name" value="GH"/>
</dbReference>
<dbReference type="InterPro" id="IPR029019">
    <property type="entry name" value="HEX_eukaryotic_N"/>
</dbReference>
<dbReference type="EMBL" id="JACVVK020000264">
    <property type="protein sequence ID" value="KAK7481355.1"/>
    <property type="molecule type" value="Genomic_DNA"/>
</dbReference>
<feature type="disulfide bond" evidence="9">
    <location>
        <begin position="291"/>
        <end position="342"/>
    </location>
</feature>
<keyword evidence="9" id="KW-1015">Disulfide bond</keyword>
<dbReference type="PIRSF" id="PIRSF001093">
    <property type="entry name" value="B-hxosamndse_ab_euk"/>
    <property type="match status" value="1"/>
</dbReference>
<evidence type="ECO:0000256" key="5">
    <source>
        <dbReference type="ARBA" id="ARBA00023180"/>
    </source>
</evidence>
<evidence type="ECO:0000256" key="1">
    <source>
        <dbReference type="ARBA" id="ARBA00001231"/>
    </source>
</evidence>
<dbReference type="SUPFAM" id="SSF51445">
    <property type="entry name" value="(Trans)glycosidases"/>
    <property type="match status" value="1"/>
</dbReference>
<evidence type="ECO:0000313" key="14">
    <source>
        <dbReference type="Proteomes" id="UP001519460"/>
    </source>
</evidence>
<proteinExistence type="inferred from homology"/>
<protein>
    <recommendedName>
        <fullName evidence="7">Beta-hexosaminidase</fullName>
        <ecNumber evidence="7">3.2.1.52</ecNumber>
    </recommendedName>
</protein>
<organism evidence="13 14">
    <name type="scientific">Batillaria attramentaria</name>
    <dbReference type="NCBI Taxonomy" id="370345"/>
    <lineage>
        <taxon>Eukaryota</taxon>
        <taxon>Metazoa</taxon>
        <taxon>Spiralia</taxon>
        <taxon>Lophotrochozoa</taxon>
        <taxon>Mollusca</taxon>
        <taxon>Gastropoda</taxon>
        <taxon>Caenogastropoda</taxon>
        <taxon>Sorbeoconcha</taxon>
        <taxon>Cerithioidea</taxon>
        <taxon>Batillariidae</taxon>
        <taxon>Batillaria</taxon>
    </lineage>
</organism>
<dbReference type="Pfam" id="PF00728">
    <property type="entry name" value="Glyco_hydro_20"/>
    <property type="match status" value="1"/>
</dbReference>
<evidence type="ECO:0000256" key="2">
    <source>
        <dbReference type="ARBA" id="ARBA00006285"/>
    </source>
</evidence>
<evidence type="ECO:0000259" key="11">
    <source>
        <dbReference type="Pfam" id="PF00728"/>
    </source>
</evidence>
<evidence type="ECO:0000256" key="10">
    <source>
        <dbReference type="SAM" id="SignalP"/>
    </source>
</evidence>
<feature type="disulfide bond" evidence="9">
    <location>
        <begin position="515"/>
        <end position="533"/>
    </location>
</feature>
<feature type="domain" description="Beta-hexosaminidase eukaryotic type N-terminal" evidence="12">
    <location>
        <begin position="33"/>
        <end position="159"/>
    </location>
</feature>
<evidence type="ECO:0000256" key="8">
    <source>
        <dbReference type="PIRSR" id="PIRSR001093-1"/>
    </source>
</evidence>
<keyword evidence="3 10" id="KW-0732">Signal</keyword>
<dbReference type="InterPro" id="IPR025705">
    <property type="entry name" value="Beta_hexosaminidase_sua/sub"/>
</dbReference>
<comment type="caution">
    <text evidence="13">The sequence shown here is derived from an EMBL/GenBank/DDBJ whole genome shotgun (WGS) entry which is preliminary data.</text>
</comment>
<feature type="chain" id="PRO_5044831777" description="Beta-hexosaminidase" evidence="10">
    <location>
        <begin position="26"/>
        <end position="539"/>
    </location>
</feature>
<dbReference type="AlphaFoldDB" id="A0ABD0K1S2"/>
<dbReference type="CDD" id="cd06562">
    <property type="entry name" value="GH20_HexA_HexB-like"/>
    <property type="match status" value="1"/>
</dbReference>
<feature type="signal peptide" evidence="10">
    <location>
        <begin position="1"/>
        <end position="25"/>
    </location>
</feature>
<reference evidence="13 14" key="1">
    <citation type="journal article" date="2023" name="Sci. Data">
        <title>Genome assembly of the Korean intertidal mud-creeper Batillaria attramentaria.</title>
        <authorList>
            <person name="Patra A.K."/>
            <person name="Ho P.T."/>
            <person name="Jun S."/>
            <person name="Lee S.J."/>
            <person name="Kim Y."/>
            <person name="Won Y.J."/>
        </authorList>
    </citation>
    <scope>NUCLEOTIDE SEQUENCE [LARGE SCALE GENOMIC DNA]</scope>
    <source>
        <strain evidence="13">Wonlab-2016</strain>
    </source>
</reference>
<dbReference type="SUPFAM" id="SSF55545">
    <property type="entry name" value="beta-N-acetylhexosaminidase-like domain"/>
    <property type="match status" value="1"/>
</dbReference>
<evidence type="ECO:0000256" key="4">
    <source>
        <dbReference type="ARBA" id="ARBA00022801"/>
    </source>
</evidence>
<feature type="disulfide bond" evidence="9">
    <location>
        <begin position="65"/>
        <end position="117"/>
    </location>
</feature>
<dbReference type="PRINTS" id="PR00738">
    <property type="entry name" value="GLHYDRLASE20"/>
</dbReference>
<dbReference type="PANTHER" id="PTHR22600">
    <property type="entry name" value="BETA-HEXOSAMINIDASE"/>
    <property type="match status" value="1"/>
</dbReference>
<dbReference type="PANTHER" id="PTHR22600:SF21">
    <property type="entry name" value="BETA-HEXOSAMINIDASE A"/>
    <property type="match status" value="1"/>
</dbReference>
<name>A0ABD0K1S2_9CAEN</name>
<comment type="catalytic activity">
    <reaction evidence="1 7">
        <text>Hydrolysis of terminal non-reducing N-acetyl-D-hexosamine residues in N-acetyl-beta-D-hexosaminides.</text>
        <dbReference type="EC" id="3.2.1.52"/>
    </reaction>
</comment>
<dbReference type="Gene3D" id="3.20.20.80">
    <property type="entry name" value="Glycosidases"/>
    <property type="match status" value="1"/>
</dbReference>
<keyword evidence="5" id="KW-0325">Glycoprotein</keyword>
<feature type="domain" description="Glycoside hydrolase family 20 catalytic" evidence="11">
    <location>
        <begin position="181"/>
        <end position="497"/>
    </location>
</feature>
<dbReference type="InterPro" id="IPR015883">
    <property type="entry name" value="Glyco_hydro_20_cat"/>
</dbReference>
<dbReference type="Pfam" id="PF14845">
    <property type="entry name" value="Glycohydro_20b2"/>
    <property type="match status" value="1"/>
</dbReference>
<evidence type="ECO:0000256" key="3">
    <source>
        <dbReference type="ARBA" id="ARBA00022729"/>
    </source>
</evidence>
<evidence type="ECO:0000256" key="7">
    <source>
        <dbReference type="PIRNR" id="PIRNR001093"/>
    </source>
</evidence>
<evidence type="ECO:0000313" key="13">
    <source>
        <dbReference type="EMBL" id="KAK7481355.1"/>
    </source>
</evidence>
<feature type="active site" description="Proton donor" evidence="8">
    <location>
        <position position="337"/>
    </location>
</feature>
<dbReference type="InterPro" id="IPR029018">
    <property type="entry name" value="Hex-like_dom2"/>
</dbReference>
<keyword evidence="6 7" id="KW-0326">Glycosidase</keyword>
<dbReference type="EC" id="3.2.1.52" evidence="7"/>
<keyword evidence="14" id="KW-1185">Reference proteome</keyword>
<evidence type="ECO:0000259" key="12">
    <source>
        <dbReference type="Pfam" id="PF14845"/>
    </source>
</evidence>
<dbReference type="Gene3D" id="3.30.379.10">
    <property type="entry name" value="Chitobiase/beta-hexosaminidase domain 2-like"/>
    <property type="match status" value="1"/>
</dbReference>
<gene>
    <name evidence="13" type="ORF">BaRGS_00027435</name>
</gene>
<comment type="similarity">
    <text evidence="2 7">Belongs to the glycosyl hydrolase 20 family.</text>
</comment>
<dbReference type="FunFam" id="3.20.20.80:FF:000063">
    <property type="entry name" value="Beta-hexosaminidase"/>
    <property type="match status" value="1"/>
</dbReference>
<keyword evidence="4 7" id="KW-0378">Hydrolase</keyword>
<dbReference type="Proteomes" id="UP001519460">
    <property type="component" value="Unassembled WGS sequence"/>
</dbReference>